<evidence type="ECO:0000313" key="2">
    <source>
        <dbReference type="EMBL" id="BAT98538.1"/>
    </source>
</evidence>
<gene>
    <name evidence="2" type="primary">Vigan.09G219900</name>
    <name evidence="2" type="ORF">VIGAN_09219900</name>
</gene>
<keyword evidence="1" id="KW-1133">Transmembrane helix</keyword>
<dbReference type="Proteomes" id="UP000291084">
    <property type="component" value="Chromosome 9"/>
</dbReference>
<reference evidence="2 3" key="1">
    <citation type="journal article" date="2015" name="Sci. Rep.">
        <title>The power of single molecule real-time sequencing technology in the de novo assembly of a eukaryotic genome.</title>
        <authorList>
            <person name="Sakai H."/>
            <person name="Naito K."/>
            <person name="Ogiso-Tanaka E."/>
            <person name="Takahashi Y."/>
            <person name="Iseki K."/>
            <person name="Muto C."/>
            <person name="Satou K."/>
            <person name="Teruya K."/>
            <person name="Shiroma A."/>
            <person name="Shimoji M."/>
            <person name="Hirano T."/>
            <person name="Itoh T."/>
            <person name="Kaga A."/>
            <person name="Tomooka N."/>
        </authorList>
    </citation>
    <scope>NUCLEOTIDE SEQUENCE [LARGE SCALE GENOMIC DNA]</scope>
    <source>
        <strain evidence="3">cv. Shumari</strain>
    </source>
</reference>
<keyword evidence="1" id="KW-0812">Transmembrane</keyword>
<keyword evidence="3" id="KW-1185">Reference proteome</keyword>
<sequence length="107" mass="11805">KILNNHIPLSLFLCPKLLPRKALEPFLFLSLSVSSSLSLSLFNGGGGACKIDQVILLALLLEQTINVFTFCLVFYNVTSLKIPESVVVVMLLLGFCLSLCWVCKRMS</sequence>
<feature type="transmembrane region" description="Helical" evidence="1">
    <location>
        <begin position="54"/>
        <end position="76"/>
    </location>
</feature>
<dbReference type="EMBL" id="AP015042">
    <property type="protein sequence ID" value="BAT98538.1"/>
    <property type="molecule type" value="Genomic_DNA"/>
</dbReference>
<protein>
    <submittedName>
        <fullName evidence="2">Uncharacterized protein</fullName>
    </submittedName>
</protein>
<accession>A0A0S3SZV5</accession>
<dbReference type="AlphaFoldDB" id="A0A0S3SZV5"/>
<keyword evidence="1" id="KW-0472">Membrane</keyword>
<feature type="transmembrane region" description="Helical" evidence="1">
    <location>
        <begin position="25"/>
        <end position="42"/>
    </location>
</feature>
<evidence type="ECO:0000313" key="3">
    <source>
        <dbReference type="Proteomes" id="UP000291084"/>
    </source>
</evidence>
<name>A0A0S3SZV5_PHAAN</name>
<feature type="transmembrane region" description="Helical" evidence="1">
    <location>
        <begin position="82"/>
        <end position="103"/>
    </location>
</feature>
<organism evidence="2 3">
    <name type="scientific">Vigna angularis var. angularis</name>
    <dbReference type="NCBI Taxonomy" id="157739"/>
    <lineage>
        <taxon>Eukaryota</taxon>
        <taxon>Viridiplantae</taxon>
        <taxon>Streptophyta</taxon>
        <taxon>Embryophyta</taxon>
        <taxon>Tracheophyta</taxon>
        <taxon>Spermatophyta</taxon>
        <taxon>Magnoliopsida</taxon>
        <taxon>eudicotyledons</taxon>
        <taxon>Gunneridae</taxon>
        <taxon>Pentapetalae</taxon>
        <taxon>rosids</taxon>
        <taxon>fabids</taxon>
        <taxon>Fabales</taxon>
        <taxon>Fabaceae</taxon>
        <taxon>Papilionoideae</taxon>
        <taxon>50 kb inversion clade</taxon>
        <taxon>NPAAA clade</taxon>
        <taxon>indigoferoid/millettioid clade</taxon>
        <taxon>Phaseoleae</taxon>
        <taxon>Vigna</taxon>
    </lineage>
</organism>
<proteinExistence type="predicted"/>
<feature type="non-terminal residue" evidence="2">
    <location>
        <position position="1"/>
    </location>
</feature>
<evidence type="ECO:0000256" key="1">
    <source>
        <dbReference type="SAM" id="Phobius"/>
    </source>
</evidence>